<dbReference type="CDD" id="cd01001">
    <property type="entry name" value="PBP2_HisJ_LAO_like"/>
    <property type="match status" value="1"/>
</dbReference>
<dbReference type="EMBL" id="BPQQ01000008">
    <property type="protein sequence ID" value="GJD98827.1"/>
    <property type="molecule type" value="Genomic_DNA"/>
</dbReference>
<keyword evidence="4" id="KW-1185">Reference proteome</keyword>
<dbReference type="PANTHER" id="PTHR35936">
    <property type="entry name" value="MEMBRANE-BOUND LYTIC MUREIN TRANSGLYCOSYLASE F"/>
    <property type="match status" value="1"/>
</dbReference>
<feature type="domain" description="Solute-binding protein family 3/N-terminal" evidence="2">
    <location>
        <begin position="57"/>
        <end position="284"/>
    </location>
</feature>
<accession>A0ABQ4S8Y7</accession>
<dbReference type="InterPro" id="IPR001638">
    <property type="entry name" value="Solute-binding_3/MltF_N"/>
</dbReference>
<dbReference type="SMART" id="SM00062">
    <property type="entry name" value="PBPb"/>
    <property type="match status" value="1"/>
</dbReference>
<evidence type="ECO:0000259" key="2">
    <source>
        <dbReference type="SMART" id="SM00062"/>
    </source>
</evidence>
<dbReference type="SUPFAM" id="SSF53850">
    <property type="entry name" value="Periplasmic binding protein-like II"/>
    <property type="match status" value="1"/>
</dbReference>
<protein>
    <submittedName>
        <fullName evidence="3">Nopaline-binding periplasmic protein</fullName>
    </submittedName>
</protein>
<dbReference type="Pfam" id="PF00497">
    <property type="entry name" value="SBP_bac_3"/>
    <property type="match status" value="1"/>
</dbReference>
<evidence type="ECO:0000313" key="3">
    <source>
        <dbReference type="EMBL" id="GJD98827.1"/>
    </source>
</evidence>
<evidence type="ECO:0000313" key="4">
    <source>
        <dbReference type="Proteomes" id="UP001055153"/>
    </source>
</evidence>
<evidence type="ECO:0000256" key="1">
    <source>
        <dbReference type="ARBA" id="ARBA00022729"/>
    </source>
</evidence>
<dbReference type="RefSeq" id="WP_238233771.1">
    <property type="nucleotide sequence ID" value="NZ_BPQQ01000008.1"/>
</dbReference>
<dbReference type="Gene3D" id="3.40.190.10">
    <property type="entry name" value="Periplasmic binding protein-like II"/>
    <property type="match status" value="2"/>
</dbReference>
<comment type="caution">
    <text evidence="3">The sequence shown here is derived from an EMBL/GenBank/DDBJ whole genome shotgun (WGS) entry which is preliminary data.</text>
</comment>
<proteinExistence type="predicted"/>
<dbReference type="PANTHER" id="PTHR35936:SF35">
    <property type="entry name" value="L-CYSTINE-BINDING PROTEIN TCYJ"/>
    <property type="match status" value="1"/>
</dbReference>
<reference evidence="3" key="1">
    <citation type="journal article" date="2021" name="Front. Microbiol.">
        <title>Comprehensive Comparative Genomics and Phenotyping of Methylobacterium Species.</title>
        <authorList>
            <person name="Alessa O."/>
            <person name="Ogura Y."/>
            <person name="Fujitani Y."/>
            <person name="Takami H."/>
            <person name="Hayashi T."/>
            <person name="Sahin N."/>
            <person name="Tani A."/>
        </authorList>
    </citation>
    <scope>NUCLEOTIDE SEQUENCE</scope>
    <source>
        <strain evidence="3">DSM 17168</strain>
    </source>
</reference>
<dbReference type="Proteomes" id="UP001055153">
    <property type="component" value="Unassembled WGS sequence"/>
</dbReference>
<reference evidence="3" key="2">
    <citation type="submission" date="2021-08" db="EMBL/GenBank/DDBJ databases">
        <authorList>
            <person name="Tani A."/>
            <person name="Ola A."/>
            <person name="Ogura Y."/>
            <person name="Katsura K."/>
            <person name="Hayashi T."/>
        </authorList>
    </citation>
    <scope>NUCLEOTIDE SEQUENCE</scope>
    <source>
        <strain evidence="3">DSM 17168</strain>
    </source>
</reference>
<sequence length="286" mass="30684">MPHGLPTRTCATLRIDGAVRSLRAGRPPRRSASRLGGLLVVLAAAAIPARADPLPSPVRIATEGGKPPFNYVEDGKPAGFEVELAQALCTAAKLTCTIVLHQWDGIIKGLEAGAYDAIMASLAITPKRRARVAFSRPYYRIPSAFMARRDAVADRLDPASLKGRAVGTAAHSPQLAYLEARAPEADIRSFDTLRDAGYDLRLGRLDLVFGDKLALWRILELPDGAACCRLVGDAPPGDPLLGEGIGAAFRKSDTDLRDAFDRALAAIVADGTYDRIRAKYLPFDTK</sequence>
<name>A0ABQ4S8Y7_9HYPH</name>
<keyword evidence="1" id="KW-0732">Signal</keyword>
<gene>
    <name evidence="3" type="primary">nocT</name>
    <name evidence="3" type="ORF">GMJLKIPL_0740</name>
</gene>
<organism evidence="3 4">
    <name type="scientific">Methylobacterium isbiliense</name>
    <dbReference type="NCBI Taxonomy" id="315478"/>
    <lineage>
        <taxon>Bacteria</taxon>
        <taxon>Pseudomonadati</taxon>
        <taxon>Pseudomonadota</taxon>
        <taxon>Alphaproteobacteria</taxon>
        <taxon>Hyphomicrobiales</taxon>
        <taxon>Methylobacteriaceae</taxon>
        <taxon>Methylobacterium</taxon>
    </lineage>
</organism>